<gene>
    <name evidence="1" type="ORF">CLIB1444_13S01508</name>
</gene>
<sequence>MIPIRQVIKTVGRRNLKPLGIRFQSVAVNNVTDSTTTPTVNPNTKGMTNTSESTKRQTRPPIKYEGYSQARNQKHREIVNSIHETIKGGNFEESLEILEEGISFLREIQQDEKLSPILVYSDFVRLSADLLEQYLQSGKDYSKLMSILSKYDISHHYHYFLLMKNELKLNSDDKYEKILNIWVQYLESNGSRTHLKFLDELNYRFKNFSDLTYFAYCQGFLKGNYTYSSNDILSLLKFEQEPFPYQVRPTLNDLKIPFKEISPFLNMFKFISSDNLDPNSNLTMRKLQEFVQSKDDKKLWEFFETVKKSSNEQQSKINNLTIFKFMSSFYDLEKFDYNFRIFQDILNSNPETIDKSIWELVIKSIGHTNYVTKFDTKGKETLSRNLSSMISTMTSDPNFKMDSKMLSSIVGSYANLNDFTKIDELLKTYNKLPLVQIGKNKILLGLIINDKIVESEKKLKEFMKQDKNFKPATNVMNSYLNHYCKNENFDAVNGLIEFMKSNKIPEDVATLTILIDNYSKLNFKQGKRIDFNEIFNILNNSNLKLNDKTYSVLIESIIRDGNNINAAREIFNHLMNTEYKNKRISNELLISMLNGELNIGSIESAEKLFNLYIKTSGNTVRVWNMMISNCLKKHENLALNYYEQLKSQKNLSPNFFTFYFMLAHFSKKGNKVVLQRLVNDLDKSGISDLGNQIPKILSSIQDKVTLPEKLKKQIN</sequence>
<dbReference type="EMBL" id="CALSDN010000013">
    <property type="protein sequence ID" value="CAH6723152.1"/>
    <property type="molecule type" value="Genomic_DNA"/>
</dbReference>
<evidence type="ECO:0000313" key="1">
    <source>
        <dbReference type="EMBL" id="CAH6723152.1"/>
    </source>
</evidence>
<proteinExistence type="predicted"/>
<organism evidence="1 2">
    <name type="scientific">[Candida] jaroonii</name>
    <dbReference type="NCBI Taxonomy" id="467808"/>
    <lineage>
        <taxon>Eukaryota</taxon>
        <taxon>Fungi</taxon>
        <taxon>Dikarya</taxon>
        <taxon>Ascomycota</taxon>
        <taxon>Saccharomycotina</taxon>
        <taxon>Pichiomycetes</taxon>
        <taxon>Debaryomycetaceae</taxon>
        <taxon>Yamadazyma</taxon>
    </lineage>
</organism>
<protein>
    <submittedName>
        <fullName evidence="1">Mitochondrial group I intron splicing factor CCM1</fullName>
    </submittedName>
</protein>
<reference evidence="1" key="1">
    <citation type="submission" date="2022-06" db="EMBL/GenBank/DDBJ databases">
        <authorList>
            <person name="Legras J.-L."/>
            <person name="Devillers H."/>
            <person name="Grondin C."/>
        </authorList>
    </citation>
    <scope>NUCLEOTIDE SEQUENCE</scope>
    <source>
        <strain evidence="1">CLIB 1444</strain>
    </source>
</reference>
<name>A0ACA9YDI5_9ASCO</name>
<evidence type="ECO:0000313" key="2">
    <source>
        <dbReference type="Proteomes" id="UP001152531"/>
    </source>
</evidence>
<comment type="caution">
    <text evidence="1">The sequence shown here is derived from an EMBL/GenBank/DDBJ whole genome shotgun (WGS) entry which is preliminary data.</text>
</comment>
<accession>A0ACA9YDI5</accession>
<dbReference type="Proteomes" id="UP001152531">
    <property type="component" value="Unassembled WGS sequence"/>
</dbReference>
<keyword evidence="2" id="KW-1185">Reference proteome</keyword>